<dbReference type="Pfam" id="PF14030">
    <property type="entry name" value="DUF4245"/>
    <property type="match status" value="1"/>
</dbReference>
<keyword evidence="3" id="KW-1185">Reference proteome</keyword>
<comment type="caution">
    <text evidence="2">The sequence shown here is derived from an EMBL/GenBank/DDBJ whole genome shotgun (WGS) entry which is preliminary data.</text>
</comment>
<dbReference type="Proteomes" id="UP001500618">
    <property type="component" value="Unassembled WGS sequence"/>
</dbReference>
<dbReference type="RefSeq" id="WP_163573295.1">
    <property type="nucleotide sequence ID" value="NZ_BAAANY010000031.1"/>
</dbReference>
<evidence type="ECO:0000313" key="3">
    <source>
        <dbReference type="Proteomes" id="UP001500618"/>
    </source>
</evidence>
<gene>
    <name evidence="2" type="ORF">GCM10009765_66040</name>
</gene>
<evidence type="ECO:0000256" key="1">
    <source>
        <dbReference type="SAM" id="Phobius"/>
    </source>
</evidence>
<reference evidence="2 3" key="1">
    <citation type="journal article" date="2019" name="Int. J. Syst. Evol. Microbiol.">
        <title>The Global Catalogue of Microorganisms (GCM) 10K type strain sequencing project: providing services to taxonomists for standard genome sequencing and annotation.</title>
        <authorList>
            <consortium name="The Broad Institute Genomics Platform"/>
            <consortium name="The Broad Institute Genome Sequencing Center for Infectious Disease"/>
            <person name="Wu L."/>
            <person name="Ma J."/>
        </authorList>
    </citation>
    <scope>NUCLEOTIDE SEQUENCE [LARGE SCALE GENOMIC DNA]</scope>
    <source>
        <strain evidence="2 3">JCM 14718</strain>
    </source>
</reference>
<protein>
    <recommendedName>
        <fullName evidence="4">DUF4245 domain-containing protein</fullName>
    </recommendedName>
</protein>
<organism evidence="2 3">
    <name type="scientific">Fodinicola feengrottensis</name>
    <dbReference type="NCBI Taxonomy" id="435914"/>
    <lineage>
        <taxon>Bacteria</taxon>
        <taxon>Bacillati</taxon>
        <taxon>Actinomycetota</taxon>
        <taxon>Actinomycetes</taxon>
        <taxon>Mycobacteriales</taxon>
        <taxon>Fodinicola</taxon>
    </lineage>
</organism>
<dbReference type="EMBL" id="BAAANY010000031">
    <property type="protein sequence ID" value="GAA1707354.1"/>
    <property type="molecule type" value="Genomic_DNA"/>
</dbReference>
<accession>A0ABN2ILD9</accession>
<keyword evidence="1" id="KW-0812">Transmembrane</keyword>
<name>A0ABN2ILD9_9ACTN</name>
<evidence type="ECO:0000313" key="2">
    <source>
        <dbReference type="EMBL" id="GAA1707354.1"/>
    </source>
</evidence>
<keyword evidence="1" id="KW-1133">Transmembrane helix</keyword>
<feature type="transmembrane region" description="Helical" evidence="1">
    <location>
        <begin position="21"/>
        <end position="39"/>
    </location>
</feature>
<sequence>MSSSSAPSRANPLPRNMAISLGVLLIPIVAVVLVVQWLSGGPAAVDPSSAYESARAVDRFPVLQPQGLPTGWTVTRADVDHGNGGTATLRIGYVSPSGGSARIVESDVPVTSLLPDELGGVRPPVGDRTVGGRDWQIYSGRGKERALVWQQPKVTILVIGQMPDSELNALAASLHPAR</sequence>
<keyword evidence="1" id="KW-0472">Membrane</keyword>
<evidence type="ECO:0008006" key="4">
    <source>
        <dbReference type="Google" id="ProtNLM"/>
    </source>
</evidence>
<dbReference type="InterPro" id="IPR025339">
    <property type="entry name" value="DUF4245"/>
</dbReference>
<proteinExistence type="predicted"/>